<reference evidence="3 4" key="1">
    <citation type="submission" date="2015-08" db="EMBL/GenBank/DDBJ databases">
        <title>Genome sequencing of Penicillium nordicum.</title>
        <authorList>
            <person name="Nguyen H.D."/>
            <person name="Seifert K.A."/>
        </authorList>
    </citation>
    <scope>NUCLEOTIDE SEQUENCE [LARGE SCALE GENOMIC DNA]</scope>
    <source>
        <strain evidence="3 4">DAOMC 185683</strain>
    </source>
</reference>
<evidence type="ECO:0000259" key="2">
    <source>
        <dbReference type="Pfam" id="PF02518"/>
    </source>
</evidence>
<keyword evidence="1" id="KW-0597">Phosphoprotein</keyword>
<dbReference type="AlphaFoldDB" id="A0A0M9WGP4"/>
<dbReference type="InterPro" id="IPR003594">
    <property type="entry name" value="HATPase_dom"/>
</dbReference>
<evidence type="ECO:0000256" key="1">
    <source>
        <dbReference type="ARBA" id="ARBA00022553"/>
    </source>
</evidence>
<dbReference type="SUPFAM" id="SSF55874">
    <property type="entry name" value="ATPase domain of HSP90 chaperone/DNA topoisomerase II/histidine kinase"/>
    <property type="match status" value="1"/>
</dbReference>
<protein>
    <recommendedName>
        <fullName evidence="2">Histidine kinase/HSP90-like ATPase domain-containing protein</fullName>
    </recommendedName>
</protein>
<evidence type="ECO:0000313" key="4">
    <source>
        <dbReference type="Proteomes" id="UP000037696"/>
    </source>
</evidence>
<dbReference type="STRING" id="229535.A0A0M9WGP4"/>
<accession>A0A0M9WGP4</accession>
<dbReference type="PANTHER" id="PTHR43719">
    <property type="entry name" value="TWO-COMPONENT HISTIDINE KINASE"/>
    <property type="match status" value="1"/>
</dbReference>
<dbReference type="EMBL" id="LHQQ01000066">
    <property type="protein sequence ID" value="KOS44185.1"/>
    <property type="molecule type" value="Genomic_DNA"/>
</dbReference>
<dbReference type="Pfam" id="PF02518">
    <property type="entry name" value="HATPase_c"/>
    <property type="match status" value="1"/>
</dbReference>
<feature type="domain" description="Histidine kinase/HSP90-like ATPase" evidence="2">
    <location>
        <begin position="14"/>
        <end position="78"/>
    </location>
</feature>
<dbReference type="Gene3D" id="3.30.565.10">
    <property type="entry name" value="Histidine kinase-like ATPase, C-terminal domain"/>
    <property type="match status" value="1"/>
</dbReference>
<name>A0A0M9WGP4_9EURO</name>
<proteinExistence type="predicted"/>
<dbReference type="InterPro" id="IPR036890">
    <property type="entry name" value="HATPase_C_sf"/>
</dbReference>
<keyword evidence="4" id="KW-1185">Reference proteome</keyword>
<dbReference type="PANTHER" id="PTHR43719:SF28">
    <property type="entry name" value="PEROXIDE STRESS-ACTIVATED HISTIDINE KINASE MAK1-RELATED"/>
    <property type="match status" value="1"/>
</dbReference>
<evidence type="ECO:0000313" key="3">
    <source>
        <dbReference type="EMBL" id="KOS44185.1"/>
    </source>
</evidence>
<dbReference type="Proteomes" id="UP000037696">
    <property type="component" value="Unassembled WGS sequence"/>
</dbReference>
<dbReference type="InterPro" id="IPR050956">
    <property type="entry name" value="2C_system_His_kinase"/>
</dbReference>
<gene>
    <name evidence="3" type="ORF">ACN38_g4883</name>
</gene>
<dbReference type="OrthoDB" id="60033at2759"/>
<organism evidence="3 4">
    <name type="scientific">Penicillium nordicum</name>
    <dbReference type="NCBI Taxonomy" id="229535"/>
    <lineage>
        <taxon>Eukaryota</taxon>
        <taxon>Fungi</taxon>
        <taxon>Dikarya</taxon>
        <taxon>Ascomycota</taxon>
        <taxon>Pezizomycotina</taxon>
        <taxon>Eurotiomycetes</taxon>
        <taxon>Eurotiomycetidae</taxon>
        <taxon>Eurotiales</taxon>
        <taxon>Aspergillaceae</taxon>
        <taxon>Penicillium</taxon>
    </lineage>
</organism>
<comment type="caution">
    <text evidence="3">The sequence shown here is derived from an EMBL/GenBank/DDBJ whole genome shotgun (WGS) entry which is preliminary data.</text>
</comment>
<sequence>MGTVSEGFPPNLKGDPLRFSQVLQNMLTNAVKFTEIGYVRVYDAYTIDEKDPDMYVISTQVMDTGIGRCHKHPPHPFQSDSRTRP</sequence>